<evidence type="ECO:0000259" key="5">
    <source>
        <dbReference type="PROSITE" id="PS50887"/>
    </source>
</evidence>
<name>A0ABS6JTJ3_9BACI</name>
<dbReference type="NCBIfam" id="TIGR00254">
    <property type="entry name" value="GGDEF"/>
    <property type="match status" value="1"/>
</dbReference>
<evidence type="ECO:0000259" key="3">
    <source>
        <dbReference type="PROSITE" id="PS50113"/>
    </source>
</evidence>
<comment type="caution">
    <text evidence="6">The sequence shown here is derived from an EMBL/GenBank/DDBJ whole genome shotgun (WGS) entry which is preliminary data.</text>
</comment>
<dbReference type="InterPro" id="IPR035965">
    <property type="entry name" value="PAS-like_dom_sf"/>
</dbReference>
<accession>A0ABS6JTJ3</accession>
<dbReference type="SUPFAM" id="SSF55785">
    <property type="entry name" value="PYP-like sensor domain (PAS domain)"/>
    <property type="match status" value="2"/>
</dbReference>
<dbReference type="PROSITE" id="PS50113">
    <property type="entry name" value="PAC"/>
    <property type="match status" value="1"/>
</dbReference>
<dbReference type="Gene3D" id="3.30.70.270">
    <property type="match status" value="1"/>
</dbReference>
<dbReference type="InterPro" id="IPR000160">
    <property type="entry name" value="GGDEF_dom"/>
</dbReference>
<feature type="compositionally biased region" description="Basic and acidic residues" evidence="1">
    <location>
        <begin position="7"/>
        <end position="20"/>
    </location>
</feature>
<dbReference type="PROSITE" id="PS50883">
    <property type="entry name" value="EAL"/>
    <property type="match status" value="1"/>
</dbReference>
<dbReference type="PROSITE" id="PS50112">
    <property type="entry name" value="PAS"/>
    <property type="match status" value="1"/>
</dbReference>
<evidence type="ECO:0000313" key="7">
    <source>
        <dbReference type="Proteomes" id="UP000790580"/>
    </source>
</evidence>
<gene>
    <name evidence="6" type="ORF">KS407_08930</name>
</gene>
<dbReference type="SMART" id="SM00091">
    <property type="entry name" value="PAS"/>
    <property type="match status" value="2"/>
</dbReference>
<dbReference type="Gene3D" id="3.20.20.450">
    <property type="entry name" value="EAL domain"/>
    <property type="match status" value="1"/>
</dbReference>
<dbReference type="InterPro" id="IPR000700">
    <property type="entry name" value="PAS-assoc_C"/>
</dbReference>
<dbReference type="SMART" id="SM00267">
    <property type="entry name" value="GGDEF"/>
    <property type="match status" value="1"/>
</dbReference>
<dbReference type="PANTHER" id="PTHR44757">
    <property type="entry name" value="DIGUANYLATE CYCLASE DGCP"/>
    <property type="match status" value="1"/>
</dbReference>
<dbReference type="Pfam" id="PF00563">
    <property type="entry name" value="EAL"/>
    <property type="match status" value="1"/>
</dbReference>
<sequence length="689" mass="78752">MSIRKNTSKENKRNNDHEDKHDALFLNHPHPILRLDAKGYCLVVNESFQELTGLTADDLDKHYSYYIYEKDVARVEKHFQKALTGRSQEFDYIGVLEDGSLAKLNCIYVPIMENGIYVGVYATLSDITHLKEKEALQDQYTNRLNALLENSFDIVHIVDEDGNIQYENSRGKKELGDITLRPNIFNFIHHEDTNRVKKMMNNILFKNGNKQKVEARIRKKDGSWKICELYAKNLIDDPGVRGVVINYYDITSLKEVWDKLHFESGHDYLTKLPNRRMLERQIDQEIEKACKKGSQFALYFLDVDNFKYINDTLGHSIGDALLKEVSQRLINSLGPDSFIARIGGDEFAIIIRNGDQNNLNHVSNTILDVLSYSYYINEQEISITTSIGISIYDESGKDRGTLIKNAEIAMYWAKDNTENAYEYYNKNMALESFRNYLLLKDLRKAIDNNELVLHFQPVINMSSMTFGGVEALVRWNHPTLGMISPAEFIPLAEGSGEIIPIGAWVLEKACKQTKKWQDTGFPNLKVSVNFSAVQFRQKNIYQTITNILEKTMLNPSFLVLEITESTLLNQNTETLSTIARLREIGVKIAMDDFGTGYSSIMTLKNFDFDILKLDRSFIKEIETRENKLIVSAFVDLANALNLDVIVEGIETIEQKDTIISLGCKEAQGYLFSKPVAAQETEVVMRKGCS</sequence>
<dbReference type="SUPFAM" id="SSF141868">
    <property type="entry name" value="EAL domain-like"/>
    <property type="match status" value="1"/>
</dbReference>
<protein>
    <submittedName>
        <fullName evidence="6">EAL domain-containing protein</fullName>
    </submittedName>
</protein>
<dbReference type="InterPro" id="IPR043128">
    <property type="entry name" value="Rev_trsase/Diguanyl_cyclase"/>
</dbReference>
<dbReference type="CDD" id="cd01949">
    <property type="entry name" value="GGDEF"/>
    <property type="match status" value="1"/>
</dbReference>
<dbReference type="Pfam" id="PF08447">
    <property type="entry name" value="PAS_3"/>
    <property type="match status" value="1"/>
</dbReference>
<feature type="domain" description="PAS" evidence="2">
    <location>
        <begin position="17"/>
        <end position="86"/>
    </location>
</feature>
<dbReference type="SMART" id="SM00052">
    <property type="entry name" value="EAL"/>
    <property type="match status" value="1"/>
</dbReference>
<dbReference type="Gene3D" id="3.30.450.20">
    <property type="entry name" value="PAS domain"/>
    <property type="match status" value="2"/>
</dbReference>
<dbReference type="Pfam" id="PF08448">
    <property type="entry name" value="PAS_4"/>
    <property type="match status" value="1"/>
</dbReference>
<reference evidence="6 7" key="1">
    <citation type="submission" date="2021-06" db="EMBL/GenBank/DDBJ databases">
        <title>Bacillus sp. RD4P76, an endophyte from a halophyte.</title>
        <authorList>
            <person name="Sun J.-Q."/>
        </authorList>
    </citation>
    <scope>NUCLEOTIDE SEQUENCE [LARGE SCALE GENOMIC DNA]</scope>
    <source>
        <strain evidence="6 7">JCM 17098</strain>
    </source>
</reference>
<feature type="domain" description="EAL" evidence="4">
    <location>
        <begin position="435"/>
        <end position="688"/>
    </location>
</feature>
<dbReference type="Proteomes" id="UP000790580">
    <property type="component" value="Unassembled WGS sequence"/>
</dbReference>
<evidence type="ECO:0000259" key="4">
    <source>
        <dbReference type="PROSITE" id="PS50883"/>
    </source>
</evidence>
<organism evidence="6 7">
    <name type="scientific">Evansella alkalicola</name>
    <dbReference type="NCBI Taxonomy" id="745819"/>
    <lineage>
        <taxon>Bacteria</taxon>
        <taxon>Bacillati</taxon>
        <taxon>Bacillota</taxon>
        <taxon>Bacilli</taxon>
        <taxon>Bacillales</taxon>
        <taxon>Bacillaceae</taxon>
        <taxon>Evansella</taxon>
    </lineage>
</organism>
<dbReference type="InterPro" id="IPR029787">
    <property type="entry name" value="Nucleotide_cyclase"/>
</dbReference>
<feature type="region of interest" description="Disordered" evidence="1">
    <location>
        <begin position="1"/>
        <end position="20"/>
    </location>
</feature>
<dbReference type="Pfam" id="PF00990">
    <property type="entry name" value="GGDEF"/>
    <property type="match status" value="1"/>
</dbReference>
<proteinExistence type="predicted"/>
<evidence type="ECO:0000259" key="2">
    <source>
        <dbReference type="PROSITE" id="PS50112"/>
    </source>
</evidence>
<keyword evidence="7" id="KW-1185">Reference proteome</keyword>
<dbReference type="InterPro" id="IPR000014">
    <property type="entry name" value="PAS"/>
</dbReference>
<dbReference type="RefSeq" id="WP_088076639.1">
    <property type="nucleotide sequence ID" value="NZ_JAHQCR010000036.1"/>
</dbReference>
<dbReference type="InterPro" id="IPR001633">
    <property type="entry name" value="EAL_dom"/>
</dbReference>
<dbReference type="PROSITE" id="PS50887">
    <property type="entry name" value="GGDEF"/>
    <property type="match status" value="1"/>
</dbReference>
<dbReference type="InterPro" id="IPR035919">
    <property type="entry name" value="EAL_sf"/>
</dbReference>
<dbReference type="SUPFAM" id="SSF55073">
    <property type="entry name" value="Nucleotide cyclase"/>
    <property type="match status" value="1"/>
</dbReference>
<dbReference type="PANTHER" id="PTHR44757:SF2">
    <property type="entry name" value="BIOFILM ARCHITECTURE MAINTENANCE PROTEIN MBAA"/>
    <property type="match status" value="1"/>
</dbReference>
<dbReference type="CDD" id="cd00130">
    <property type="entry name" value="PAS"/>
    <property type="match status" value="2"/>
</dbReference>
<dbReference type="InterPro" id="IPR052155">
    <property type="entry name" value="Biofilm_reg_signaling"/>
</dbReference>
<dbReference type="InterPro" id="IPR013655">
    <property type="entry name" value="PAS_fold_3"/>
</dbReference>
<feature type="domain" description="PAC" evidence="3">
    <location>
        <begin position="211"/>
        <end position="262"/>
    </location>
</feature>
<dbReference type="EMBL" id="JAHQCR010000036">
    <property type="protein sequence ID" value="MBU9721567.1"/>
    <property type="molecule type" value="Genomic_DNA"/>
</dbReference>
<evidence type="ECO:0000256" key="1">
    <source>
        <dbReference type="SAM" id="MobiDB-lite"/>
    </source>
</evidence>
<dbReference type="InterPro" id="IPR013656">
    <property type="entry name" value="PAS_4"/>
</dbReference>
<dbReference type="NCBIfam" id="TIGR00229">
    <property type="entry name" value="sensory_box"/>
    <property type="match status" value="2"/>
</dbReference>
<feature type="domain" description="GGDEF" evidence="5">
    <location>
        <begin position="294"/>
        <end position="426"/>
    </location>
</feature>
<dbReference type="CDD" id="cd01948">
    <property type="entry name" value="EAL"/>
    <property type="match status" value="1"/>
</dbReference>
<evidence type="ECO:0000313" key="6">
    <source>
        <dbReference type="EMBL" id="MBU9721567.1"/>
    </source>
</evidence>